<gene>
    <name evidence="1" type="ORF">R3P38DRAFT_2780457</name>
</gene>
<name>A0AAW0BA76_9AGAR</name>
<evidence type="ECO:0000313" key="1">
    <source>
        <dbReference type="EMBL" id="KAK7022432.1"/>
    </source>
</evidence>
<reference evidence="1 2" key="1">
    <citation type="journal article" date="2024" name="J Genomics">
        <title>Draft genome sequencing and assembly of Favolaschia claudopus CIRM-BRFM 2984 isolated from oak limbs.</title>
        <authorList>
            <person name="Navarro D."/>
            <person name="Drula E."/>
            <person name="Chaduli D."/>
            <person name="Cazenave R."/>
            <person name="Ahrendt S."/>
            <person name="Wang J."/>
            <person name="Lipzen A."/>
            <person name="Daum C."/>
            <person name="Barry K."/>
            <person name="Grigoriev I.V."/>
            <person name="Favel A."/>
            <person name="Rosso M.N."/>
            <person name="Martin F."/>
        </authorList>
    </citation>
    <scope>NUCLEOTIDE SEQUENCE [LARGE SCALE GENOMIC DNA]</scope>
    <source>
        <strain evidence="1 2">CIRM-BRFM 2984</strain>
    </source>
</reference>
<proteinExistence type="predicted"/>
<protein>
    <submittedName>
        <fullName evidence="1">Uncharacterized protein</fullName>
    </submittedName>
</protein>
<keyword evidence="2" id="KW-1185">Reference proteome</keyword>
<dbReference type="AlphaFoldDB" id="A0AAW0BA76"/>
<dbReference type="Proteomes" id="UP001362999">
    <property type="component" value="Unassembled WGS sequence"/>
</dbReference>
<dbReference type="EMBL" id="JAWWNJ010000037">
    <property type="protein sequence ID" value="KAK7022432.1"/>
    <property type="molecule type" value="Genomic_DNA"/>
</dbReference>
<sequence length="483" mass="53343">MSSCVAVHNPRNAPSFLRRSNPRVLFAGRFRKYKVRRIWSAPTLPEVERVTVTVDGARVTVLGPQVTSQAPSATVTVTAEVCAPKADIPEEPSIVLNGPPTEALQDDVQSSLCFRARDLMNLLYLAILTQRIFVMPSFIPTHVTTAARKTVPPIDFGGLIDIPQLSKELGMPVLEWWQVIVPDPRRSIHRLLQHLESRQYEKQGCSAPITLHLGESLLSSVFAQSNNLHLADILWTTLQYGSSFFKTCPKNRMHNLPPSWPPLFPICGQEPPALDPLALPQHHLALPGQESTLVPRIDLARDKDIRQTFSLPTRSPYVLPCRRMLRPLSAFARRIEEVKEELRTTRASSLSASSSPATRRLARFGTKWPRSTGITSTIAKTVDTYKGWYPILIYAAIQSGGMGLAGTDLSTVWMIAAHRVKAWQGGRNLVSPNLKNVGVGRIPSARCATRFGVVLSAVDANSEASSVRGVYGAARKRFVGRCQ</sequence>
<evidence type="ECO:0000313" key="2">
    <source>
        <dbReference type="Proteomes" id="UP001362999"/>
    </source>
</evidence>
<organism evidence="1 2">
    <name type="scientific">Favolaschia claudopus</name>
    <dbReference type="NCBI Taxonomy" id="2862362"/>
    <lineage>
        <taxon>Eukaryota</taxon>
        <taxon>Fungi</taxon>
        <taxon>Dikarya</taxon>
        <taxon>Basidiomycota</taxon>
        <taxon>Agaricomycotina</taxon>
        <taxon>Agaricomycetes</taxon>
        <taxon>Agaricomycetidae</taxon>
        <taxon>Agaricales</taxon>
        <taxon>Marasmiineae</taxon>
        <taxon>Mycenaceae</taxon>
        <taxon>Favolaschia</taxon>
    </lineage>
</organism>
<comment type="caution">
    <text evidence="1">The sequence shown here is derived from an EMBL/GenBank/DDBJ whole genome shotgun (WGS) entry which is preliminary data.</text>
</comment>
<accession>A0AAW0BA76</accession>